<gene>
    <name evidence="3" type="ORF">N7456_007596</name>
</gene>
<accession>A0A9W9FAZ3</accession>
<feature type="region of interest" description="Disordered" evidence="1">
    <location>
        <begin position="14"/>
        <end position="35"/>
    </location>
</feature>
<evidence type="ECO:0000256" key="1">
    <source>
        <dbReference type="SAM" id="MobiDB-lite"/>
    </source>
</evidence>
<proteinExistence type="predicted"/>
<name>A0A9W9FAZ3_9EURO</name>
<dbReference type="AlphaFoldDB" id="A0A9W9FAZ3"/>
<reference evidence="3" key="2">
    <citation type="journal article" date="2023" name="IMA Fungus">
        <title>Comparative genomic study of the Penicillium genus elucidates a diverse pangenome and 15 lateral gene transfer events.</title>
        <authorList>
            <person name="Petersen C."/>
            <person name="Sorensen T."/>
            <person name="Nielsen M.R."/>
            <person name="Sondergaard T.E."/>
            <person name="Sorensen J.L."/>
            <person name="Fitzpatrick D.A."/>
            <person name="Frisvad J.C."/>
            <person name="Nielsen K.L."/>
        </authorList>
    </citation>
    <scope>NUCLEOTIDE SEQUENCE</scope>
    <source>
        <strain evidence="3">IBT 30069</strain>
    </source>
</reference>
<feature type="domain" description="DUF7600" evidence="2">
    <location>
        <begin position="319"/>
        <end position="446"/>
    </location>
</feature>
<sequence length="454" mass="51210">MLNCSVYSSPAGHWTSGVGQRDDPTGPLLAPSDPAKRYDDVDLDARQMEDFPVMIHSYDGIHGYICHEKCWNLLREALKPNEIPLDRFIDICESSPFTYGALDWGHDYGGIYDIDFEVFQNTAYPWKSRLIDMQEPTSSNALRYALEDPYNVPGIARILLKTAHESSTNISNYSLPVKPPDCFGIFPWEIREAIANALSTRDALSLRQASRSFYSMVGSPAFWASRFRYGADRGFLFEKSNAAESRDWLSLYRMTSYRQCPPGLKNRRRIWGLVEYIVQLINLRSKPQDGDIDTSNMLEKDESKFIIASANTIHSSPQNTRAFYATFRNDCRVFRKQYASLEPDVTTVSFSFVGFGERGYLSGLSFGSRSGQNIRVGYFSEKGPAIYNVKNLKGFVLAVDSQGIRALQVVGDGGEKSQWFGNPANTPITERLAFFSGIKDIRVEIDVSHGNNPR</sequence>
<dbReference type="Proteomes" id="UP001149165">
    <property type="component" value="Unassembled WGS sequence"/>
</dbReference>
<dbReference type="InterPro" id="IPR056021">
    <property type="entry name" value="DUF7600"/>
</dbReference>
<dbReference type="Pfam" id="PF24539">
    <property type="entry name" value="DUF7600"/>
    <property type="match status" value="1"/>
</dbReference>
<keyword evidence="4" id="KW-1185">Reference proteome</keyword>
<dbReference type="InterPro" id="IPR036047">
    <property type="entry name" value="F-box-like_dom_sf"/>
</dbReference>
<evidence type="ECO:0000313" key="4">
    <source>
        <dbReference type="Proteomes" id="UP001149165"/>
    </source>
</evidence>
<dbReference type="EMBL" id="JAPQKH010000005">
    <property type="protein sequence ID" value="KAJ5096875.1"/>
    <property type="molecule type" value="Genomic_DNA"/>
</dbReference>
<protein>
    <recommendedName>
        <fullName evidence="2">DUF7600 domain-containing protein</fullName>
    </recommendedName>
</protein>
<dbReference type="OrthoDB" id="4333117at2759"/>
<evidence type="ECO:0000259" key="2">
    <source>
        <dbReference type="Pfam" id="PF24539"/>
    </source>
</evidence>
<comment type="caution">
    <text evidence="3">The sequence shown here is derived from an EMBL/GenBank/DDBJ whole genome shotgun (WGS) entry which is preliminary data.</text>
</comment>
<organism evidence="3 4">
    <name type="scientific">Penicillium angulare</name>
    <dbReference type="NCBI Taxonomy" id="116970"/>
    <lineage>
        <taxon>Eukaryota</taxon>
        <taxon>Fungi</taxon>
        <taxon>Dikarya</taxon>
        <taxon>Ascomycota</taxon>
        <taxon>Pezizomycotina</taxon>
        <taxon>Eurotiomycetes</taxon>
        <taxon>Eurotiomycetidae</taxon>
        <taxon>Eurotiales</taxon>
        <taxon>Aspergillaceae</taxon>
        <taxon>Penicillium</taxon>
    </lineage>
</organism>
<evidence type="ECO:0000313" key="3">
    <source>
        <dbReference type="EMBL" id="KAJ5096875.1"/>
    </source>
</evidence>
<dbReference type="SUPFAM" id="SSF81383">
    <property type="entry name" value="F-box domain"/>
    <property type="match status" value="1"/>
</dbReference>
<reference evidence="3" key="1">
    <citation type="submission" date="2022-11" db="EMBL/GenBank/DDBJ databases">
        <authorList>
            <person name="Petersen C."/>
        </authorList>
    </citation>
    <scope>NUCLEOTIDE SEQUENCE</scope>
    <source>
        <strain evidence="3">IBT 30069</strain>
    </source>
</reference>